<sequence>MPLHWGVQAWLIGQLLFRVGSATTETDSRCRGQQNGRAEVRVLSAGARAMRLRLCSVTD</sequence>
<proteinExistence type="predicted"/>
<gene>
    <name evidence="2" type="ORF">ColLi_12502</name>
</gene>
<evidence type="ECO:0000256" key="1">
    <source>
        <dbReference type="SAM" id="SignalP"/>
    </source>
</evidence>
<dbReference type="Proteomes" id="UP001055172">
    <property type="component" value="Unassembled WGS sequence"/>
</dbReference>
<accession>A0AA37LYT1</accession>
<organism evidence="2 3">
    <name type="scientific">Colletotrichum liriopes</name>
    <dbReference type="NCBI Taxonomy" id="708192"/>
    <lineage>
        <taxon>Eukaryota</taxon>
        <taxon>Fungi</taxon>
        <taxon>Dikarya</taxon>
        <taxon>Ascomycota</taxon>
        <taxon>Pezizomycotina</taxon>
        <taxon>Sordariomycetes</taxon>
        <taxon>Hypocreomycetidae</taxon>
        <taxon>Glomerellales</taxon>
        <taxon>Glomerellaceae</taxon>
        <taxon>Colletotrichum</taxon>
        <taxon>Colletotrichum spaethianum species complex</taxon>
    </lineage>
</organism>
<name>A0AA37LYT1_9PEZI</name>
<keyword evidence="3" id="KW-1185">Reference proteome</keyword>
<feature type="signal peptide" evidence="1">
    <location>
        <begin position="1"/>
        <end position="22"/>
    </location>
</feature>
<comment type="caution">
    <text evidence="2">The sequence shown here is derived from an EMBL/GenBank/DDBJ whole genome shotgun (WGS) entry which is preliminary data.</text>
</comment>
<keyword evidence="1" id="KW-0732">Signal</keyword>
<evidence type="ECO:0000313" key="3">
    <source>
        <dbReference type="Proteomes" id="UP001055172"/>
    </source>
</evidence>
<protein>
    <recommendedName>
        <fullName evidence="4">Secreted protein</fullName>
    </recommendedName>
</protein>
<dbReference type="EMBL" id="BPPX01000044">
    <property type="protein sequence ID" value="GJC89664.1"/>
    <property type="molecule type" value="Genomic_DNA"/>
</dbReference>
<reference evidence="2 3" key="1">
    <citation type="submission" date="2021-07" db="EMBL/GenBank/DDBJ databases">
        <title>Genome data of Colletotrichum spaethianum.</title>
        <authorList>
            <person name="Utami Y.D."/>
            <person name="Hiruma K."/>
        </authorList>
    </citation>
    <scope>NUCLEOTIDE SEQUENCE [LARGE SCALE GENOMIC DNA]</scope>
    <source>
        <strain evidence="2 3">MAFF 242679</strain>
    </source>
</reference>
<feature type="chain" id="PRO_5041324961" description="Secreted protein" evidence="1">
    <location>
        <begin position="23"/>
        <end position="59"/>
    </location>
</feature>
<evidence type="ECO:0008006" key="4">
    <source>
        <dbReference type="Google" id="ProtNLM"/>
    </source>
</evidence>
<evidence type="ECO:0000313" key="2">
    <source>
        <dbReference type="EMBL" id="GJC89664.1"/>
    </source>
</evidence>
<dbReference type="AlphaFoldDB" id="A0AA37LYT1"/>